<gene>
    <name evidence="1" type="ordered locus">CA2559_01745</name>
</gene>
<protein>
    <submittedName>
        <fullName evidence="1">Uncharacterized protein</fullName>
    </submittedName>
</protein>
<dbReference type="GeneID" id="89452148"/>
<dbReference type="Proteomes" id="UP000002297">
    <property type="component" value="Chromosome"/>
</dbReference>
<dbReference type="HOGENOM" id="CLU_130882_0_0_10"/>
<proteinExistence type="predicted"/>
<evidence type="ECO:0000313" key="1">
    <source>
        <dbReference type="EMBL" id="EAP87438.1"/>
    </source>
</evidence>
<reference evidence="1 2" key="1">
    <citation type="journal article" date="2010" name="J. Bacteriol.">
        <title>The complete genome sequence of Croceibacter atlanticus HTCC2559T.</title>
        <authorList>
            <person name="Oh H.M."/>
            <person name="Kang I."/>
            <person name="Ferriera S."/>
            <person name="Giovannoni S.J."/>
            <person name="Cho J.C."/>
        </authorList>
    </citation>
    <scope>NUCLEOTIDE SEQUENCE [LARGE SCALE GENOMIC DNA]</scope>
    <source>
        <strain evidence="2">ATCC BAA-628 / HTCC2559 / KCTC 12090</strain>
    </source>
</reference>
<dbReference type="RefSeq" id="WP_013186116.1">
    <property type="nucleotide sequence ID" value="NC_014230.1"/>
</dbReference>
<evidence type="ECO:0000313" key="2">
    <source>
        <dbReference type="Proteomes" id="UP000002297"/>
    </source>
</evidence>
<dbReference type="EMBL" id="CP002046">
    <property type="protein sequence ID" value="EAP87438.1"/>
    <property type="molecule type" value="Genomic_DNA"/>
</dbReference>
<sequence length="150" mass="16470">MKFLIVILGFVTIVNGACESGKKATAETAKVETQNNLKKISWSAYTRGKQELISVTEISLVVNENGTVTKEKNITSEDWKALNSLVEKLDLNEISNLEAPSQKRFADADLASKIEINTNSASFTSSEFDKTQPPKTLVPLTNMIKNLAGY</sequence>
<organism evidence="1 2">
    <name type="scientific">Croceibacter atlanticus (strain ATCC BAA-628 / JCM 21780 / CIP 108009 / IAM 15332 / KCTC 12090 / HTCC2559)</name>
    <dbReference type="NCBI Taxonomy" id="216432"/>
    <lineage>
        <taxon>Bacteria</taxon>
        <taxon>Pseudomonadati</taxon>
        <taxon>Bacteroidota</taxon>
        <taxon>Flavobacteriia</taxon>
        <taxon>Flavobacteriales</taxon>
        <taxon>Flavobacteriaceae</taxon>
        <taxon>Croceibacter</taxon>
    </lineage>
</organism>
<dbReference type="AlphaFoldDB" id="A3U5C1"/>
<keyword evidence="2" id="KW-1185">Reference proteome</keyword>
<dbReference type="OrthoDB" id="1446480at2"/>
<dbReference type="KEGG" id="cat:CA2559_01745"/>
<accession>A3U5C1</accession>
<name>A3U5C1_CROAH</name>